<protein>
    <submittedName>
        <fullName evidence="1">Uncharacterized protein</fullName>
    </submittedName>
</protein>
<gene>
    <name evidence="1" type="ORF">LCGC14_2140880</name>
</gene>
<proteinExistence type="predicted"/>
<accession>A0A0F9DYP9</accession>
<evidence type="ECO:0000313" key="1">
    <source>
        <dbReference type="EMBL" id="KKL66849.1"/>
    </source>
</evidence>
<dbReference type="EMBL" id="LAZR01027073">
    <property type="protein sequence ID" value="KKL66849.1"/>
    <property type="molecule type" value="Genomic_DNA"/>
</dbReference>
<reference evidence="1" key="1">
    <citation type="journal article" date="2015" name="Nature">
        <title>Complex archaea that bridge the gap between prokaryotes and eukaryotes.</title>
        <authorList>
            <person name="Spang A."/>
            <person name="Saw J.H."/>
            <person name="Jorgensen S.L."/>
            <person name="Zaremba-Niedzwiedzka K."/>
            <person name="Martijn J."/>
            <person name="Lind A.E."/>
            <person name="van Eijk R."/>
            <person name="Schleper C."/>
            <person name="Guy L."/>
            <person name="Ettema T.J."/>
        </authorList>
    </citation>
    <scope>NUCLEOTIDE SEQUENCE</scope>
</reference>
<comment type="caution">
    <text evidence="1">The sequence shown here is derived from an EMBL/GenBank/DDBJ whole genome shotgun (WGS) entry which is preliminary data.</text>
</comment>
<name>A0A0F9DYP9_9ZZZZ</name>
<dbReference type="AlphaFoldDB" id="A0A0F9DYP9"/>
<sequence>MNCTRCEGTGFLNLHQTEKDDVWDGDIDLILLWIDTHNDHDVQICDCCGDGGGWYGEPGEHYGSDDPVGRGGPYGYNGGLCECN</sequence>
<organism evidence="1">
    <name type="scientific">marine sediment metagenome</name>
    <dbReference type="NCBI Taxonomy" id="412755"/>
    <lineage>
        <taxon>unclassified sequences</taxon>
        <taxon>metagenomes</taxon>
        <taxon>ecological metagenomes</taxon>
    </lineage>
</organism>